<evidence type="ECO:0000313" key="1">
    <source>
        <dbReference type="EMBL" id="JAH56826.1"/>
    </source>
</evidence>
<reference evidence="1" key="1">
    <citation type="submission" date="2014-11" db="EMBL/GenBank/DDBJ databases">
        <authorList>
            <person name="Amaro Gonzalez C."/>
        </authorList>
    </citation>
    <scope>NUCLEOTIDE SEQUENCE</scope>
</reference>
<organism evidence="1">
    <name type="scientific">Anguilla anguilla</name>
    <name type="common">European freshwater eel</name>
    <name type="synonym">Muraena anguilla</name>
    <dbReference type="NCBI Taxonomy" id="7936"/>
    <lineage>
        <taxon>Eukaryota</taxon>
        <taxon>Metazoa</taxon>
        <taxon>Chordata</taxon>
        <taxon>Craniata</taxon>
        <taxon>Vertebrata</taxon>
        <taxon>Euteleostomi</taxon>
        <taxon>Actinopterygii</taxon>
        <taxon>Neopterygii</taxon>
        <taxon>Teleostei</taxon>
        <taxon>Anguilliformes</taxon>
        <taxon>Anguillidae</taxon>
        <taxon>Anguilla</taxon>
    </lineage>
</organism>
<reference evidence="1" key="2">
    <citation type="journal article" date="2015" name="Fish Shellfish Immunol.">
        <title>Early steps in the European eel (Anguilla anguilla)-Vibrio vulnificus interaction in the gills: Role of the RtxA13 toxin.</title>
        <authorList>
            <person name="Callol A."/>
            <person name="Pajuelo D."/>
            <person name="Ebbesson L."/>
            <person name="Teles M."/>
            <person name="MacKenzie S."/>
            <person name="Amaro C."/>
        </authorList>
    </citation>
    <scope>NUCLEOTIDE SEQUENCE</scope>
</reference>
<dbReference type="AlphaFoldDB" id="A0A0E9TTG9"/>
<sequence>MHSRNESSWSSQVTIVFIHLERVREGEKERAEKDSQRSDAL</sequence>
<proteinExistence type="predicted"/>
<accession>A0A0E9TTG9</accession>
<name>A0A0E9TTG9_ANGAN</name>
<dbReference type="EMBL" id="GBXM01051751">
    <property type="protein sequence ID" value="JAH56826.1"/>
    <property type="molecule type" value="Transcribed_RNA"/>
</dbReference>
<protein>
    <submittedName>
        <fullName evidence="1">Uncharacterized protein</fullName>
    </submittedName>
</protein>